<name>A0A9P0P4U2_ACAOB</name>
<dbReference type="PANTHER" id="PTHR32178">
    <property type="entry name" value="FAM187"/>
    <property type="match status" value="1"/>
</dbReference>
<dbReference type="InterPro" id="IPR013151">
    <property type="entry name" value="Immunoglobulin_dom"/>
</dbReference>
<dbReference type="CDD" id="cd00096">
    <property type="entry name" value="Ig"/>
    <property type="match status" value="1"/>
</dbReference>
<evidence type="ECO:0000256" key="4">
    <source>
        <dbReference type="ARBA" id="ARBA00022729"/>
    </source>
</evidence>
<dbReference type="InterPro" id="IPR003599">
    <property type="entry name" value="Ig_sub"/>
</dbReference>
<keyword evidence="6 8" id="KW-0472">Membrane</keyword>
<dbReference type="GO" id="GO:0016020">
    <property type="term" value="C:membrane"/>
    <property type="evidence" value="ECO:0007669"/>
    <property type="project" value="UniProtKB-SubCell"/>
</dbReference>
<dbReference type="InterPro" id="IPR036179">
    <property type="entry name" value="Ig-like_dom_sf"/>
</dbReference>
<feature type="transmembrane region" description="Helical" evidence="8">
    <location>
        <begin position="403"/>
        <end position="425"/>
    </location>
</feature>
<comment type="caution">
    <text evidence="10">The sequence shown here is derived from an EMBL/GenBank/DDBJ whole genome shotgun (WGS) entry which is preliminary data.</text>
</comment>
<evidence type="ECO:0000256" key="8">
    <source>
        <dbReference type="SAM" id="Phobius"/>
    </source>
</evidence>
<evidence type="ECO:0000256" key="6">
    <source>
        <dbReference type="ARBA" id="ARBA00023136"/>
    </source>
</evidence>
<dbReference type="InterPro" id="IPR007110">
    <property type="entry name" value="Ig-like_dom"/>
</dbReference>
<feature type="domain" description="Ig-like" evidence="9">
    <location>
        <begin position="40"/>
        <end position="128"/>
    </location>
</feature>
<dbReference type="SMART" id="SM00409">
    <property type="entry name" value="IG"/>
    <property type="match status" value="2"/>
</dbReference>
<comment type="subcellular location">
    <subcellularLocation>
        <location evidence="1">Membrane</location>
        <topology evidence="1">Single-pass type I membrane protein</topology>
    </subcellularLocation>
</comment>
<dbReference type="Pfam" id="PF00047">
    <property type="entry name" value="ig"/>
    <property type="match status" value="1"/>
</dbReference>
<dbReference type="PROSITE" id="PS50835">
    <property type="entry name" value="IG_LIKE"/>
    <property type="match status" value="2"/>
</dbReference>
<dbReference type="InterPro" id="IPR039311">
    <property type="entry name" value="FAM187A/B"/>
</dbReference>
<evidence type="ECO:0000256" key="5">
    <source>
        <dbReference type="ARBA" id="ARBA00022989"/>
    </source>
</evidence>
<dbReference type="SUPFAM" id="SSF48726">
    <property type="entry name" value="Immunoglobulin"/>
    <property type="match status" value="2"/>
</dbReference>
<sequence>MSLIPHPSTMKEIPIFIIILTFSIPVSPGDQIICRDSNRPIATDAEDFYKLVDAAPGDNLVLQCHYCDLNPPTEPKNWFKSSRPGWDTPREVRLSMDNDMELNRMTVNTEHSLIIKNVDETDGGLYFCWNLGDVNGNDRFNYLVDVVFEETQSVEAGNISAWLTYHDQNYLPINKLFTQSNSDEFVRLRDIVSVDLELITQWDPWGPCDVCGRPDNHGVKKKRGRCRIKVTVKGGEPVRNAEDAYLQNVTILSCRSRKLYKLFPGVSNLTRVVPDFVQDEACEGVCNPDAEGVNHGWKVGKSKAFKYRKTFVIPEGSHLAMVCPESTLESTVIWRKKGRVLKPGDSSNPNVIVDRFSTLYLAEVTKEEEGNYTCQVDDIKMQQVKVFVVTKSKLLTNEMSRHMGYLGFVLLLYLTCYCGGLVITWSRRHTFKTYEELAEEHKDQIELDNLL</sequence>
<dbReference type="EMBL" id="CAKOFQ010006739">
    <property type="protein sequence ID" value="CAH1966909.1"/>
    <property type="molecule type" value="Genomic_DNA"/>
</dbReference>
<accession>A0A9P0P4U2</accession>
<dbReference type="AlphaFoldDB" id="A0A9P0P4U2"/>
<proteinExistence type="inferred from homology"/>
<keyword evidence="7" id="KW-0325">Glycoprotein</keyword>
<evidence type="ECO:0000256" key="1">
    <source>
        <dbReference type="ARBA" id="ARBA00004479"/>
    </source>
</evidence>
<protein>
    <recommendedName>
        <fullName evidence="9">Ig-like domain-containing protein</fullName>
    </recommendedName>
</protein>
<evidence type="ECO:0000259" key="9">
    <source>
        <dbReference type="PROSITE" id="PS50835"/>
    </source>
</evidence>
<keyword evidence="11" id="KW-1185">Reference proteome</keyword>
<dbReference type="Proteomes" id="UP001152888">
    <property type="component" value="Unassembled WGS sequence"/>
</dbReference>
<comment type="similarity">
    <text evidence="2">Belongs to the FAM187 family.</text>
</comment>
<evidence type="ECO:0000256" key="7">
    <source>
        <dbReference type="ARBA" id="ARBA00023180"/>
    </source>
</evidence>
<dbReference type="PANTHER" id="PTHR32178:SF6">
    <property type="entry name" value="IG-LIKE DOMAIN-CONTAINING PROTEIN"/>
    <property type="match status" value="1"/>
</dbReference>
<gene>
    <name evidence="10" type="ORF">ACAOBT_LOCUS7111</name>
</gene>
<keyword evidence="4" id="KW-0732">Signal</keyword>
<reference evidence="10" key="1">
    <citation type="submission" date="2022-03" db="EMBL/GenBank/DDBJ databases">
        <authorList>
            <person name="Sayadi A."/>
        </authorList>
    </citation>
    <scope>NUCLEOTIDE SEQUENCE</scope>
</reference>
<evidence type="ECO:0000256" key="3">
    <source>
        <dbReference type="ARBA" id="ARBA00022692"/>
    </source>
</evidence>
<evidence type="ECO:0000313" key="10">
    <source>
        <dbReference type="EMBL" id="CAH1966909.1"/>
    </source>
</evidence>
<keyword evidence="5 8" id="KW-1133">Transmembrane helix</keyword>
<organism evidence="10 11">
    <name type="scientific">Acanthoscelides obtectus</name>
    <name type="common">Bean weevil</name>
    <name type="synonym">Bruchus obtectus</name>
    <dbReference type="NCBI Taxonomy" id="200917"/>
    <lineage>
        <taxon>Eukaryota</taxon>
        <taxon>Metazoa</taxon>
        <taxon>Ecdysozoa</taxon>
        <taxon>Arthropoda</taxon>
        <taxon>Hexapoda</taxon>
        <taxon>Insecta</taxon>
        <taxon>Pterygota</taxon>
        <taxon>Neoptera</taxon>
        <taxon>Endopterygota</taxon>
        <taxon>Coleoptera</taxon>
        <taxon>Polyphaga</taxon>
        <taxon>Cucujiformia</taxon>
        <taxon>Chrysomeloidea</taxon>
        <taxon>Chrysomelidae</taxon>
        <taxon>Bruchinae</taxon>
        <taxon>Bruchini</taxon>
        <taxon>Acanthoscelides</taxon>
    </lineage>
</organism>
<dbReference type="InterPro" id="IPR013783">
    <property type="entry name" value="Ig-like_fold"/>
</dbReference>
<feature type="domain" description="Ig-like" evidence="9">
    <location>
        <begin position="288"/>
        <end position="396"/>
    </location>
</feature>
<dbReference type="OrthoDB" id="9988013at2759"/>
<dbReference type="Gene3D" id="2.60.40.10">
    <property type="entry name" value="Immunoglobulins"/>
    <property type="match status" value="2"/>
</dbReference>
<evidence type="ECO:0000256" key="2">
    <source>
        <dbReference type="ARBA" id="ARBA00008727"/>
    </source>
</evidence>
<evidence type="ECO:0000313" key="11">
    <source>
        <dbReference type="Proteomes" id="UP001152888"/>
    </source>
</evidence>
<keyword evidence="3 8" id="KW-0812">Transmembrane</keyword>